<reference evidence="5" key="1">
    <citation type="journal article" date="2021" name="Curr. Microbiol.">
        <title>Complete genome of nocamycin-producing strain Saccharothrix syringae NRRL B-16468 reveals the biosynthetic potential for secondary metabolites.</title>
        <authorList>
            <person name="Mo X."/>
            <person name="Yang S."/>
        </authorList>
    </citation>
    <scope>NUCLEOTIDE SEQUENCE [LARGE SCALE GENOMIC DNA]</scope>
    <source>
        <strain evidence="5">ATCC 51364 / DSM 43886 / JCM 6844 / KCTC 9398 / NBRC 14523 / NRRL B-16468 / INA 2240</strain>
    </source>
</reference>
<name>A0A5Q0H2X0_SACSY</name>
<gene>
    <name evidence="4" type="ORF">EKG83_24930</name>
</gene>
<dbReference type="Pfam" id="PF25116">
    <property type="entry name" value="CBM87_Agd3"/>
    <property type="match status" value="1"/>
</dbReference>
<proteinExistence type="predicted"/>
<evidence type="ECO:0000259" key="3">
    <source>
        <dbReference type="Pfam" id="PF25116"/>
    </source>
</evidence>
<keyword evidence="5" id="KW-1185">Reference proteome</keyword>
<feature type="domain" description="Agd3 deacetylase" evidence="2">
    <location>
        <begin position="449"/>
        <end position="634"/>
    </location>
</feature>
<feature type="compositionally biased region" description="Basic residues" evidence="1">
    <location>
        <begin position="9"/>
        <end position="22"/>
    </location>
</feature>
<dbReference type="InterPro" id="IPR056827">
    <property type="entry name" value="CBM87_Agd3"/>
</dbReference>
<feature type="compositionally biased region" description="Basic and acidic residues" evidence="1">
    <location>
        <begin position="34"/>
        <end position="46"/>
    </location>
</feature>
<dbReference type="InterPro" id="IPR056826">
    <property type="entry name" value="Agd3_CE"/>
</dbReference>
<evidence type="ECO:0000313" key="4">
    <source>
        <dbReference type="EMBL" id="QFZ20224.1"/>
    </source>
</evidence>
<protein>
    <submittedName>
        <fullName evidence="4">Uncharacterized protein</fullName>
    </submittedName>
</protein>
<organism evidence="4 5">
    <name type="scientific">Saccharothrix syringae</name>
    <name type="common">Nocardiopsis syringae</name>
    <dbReference type="NCBI Taxonomy" id="103733"/>
    <lineage>
        <taxon>Bacteria</taxon>
        <taxon>Bacillati</taxon>
        <taxon>Actinomycetota</taxon>
        <taxon>Actinomycetes</taxon>
        <taxon>Pseudonocardiales</taxon>
        <taxon>Pseudonocardiaceae</taxon>
        <taxon>Saccharothrix</taxon>
    </lineage>
</organism>
<evidence type="ECO:0000259" key="2">
    <source>
        <dbReference type="Pfam" id="PF25115"/>
    </source>
</evidence>
<dbReference type="AlphaFoldDB" id="A0A5Q0H2X0"/>
<evidence type="ECO:0000313" key="5">
    <source>
        <dbReference type="Proteomes" id="UP000325787"/>
    </source>
</evidence>
<dbReference type="Proteomes" id="UP000325787">
    <property type="component" value="Chromosome"/>
</dbReference>
<dbReference type="EMBL" id="CP034550">
    <property type="protein sequence ID" value="QFZ20224.1"/>
    <property type="molecule type" value="Genomic_DNA"/>
</dbReference>
<feature type="region of interest" description="Disordered" evidence="1">
    <location>
        <begin position="1"/>
        <end position="22"/>
    </location>
</feature>
<feature type="region of interest" description="Disordered" evidence="1">
    <location>
        <begin position="34"/>
        <end position="65"/>
    </location>
</feature>
<feature type="domain" description="Agd3 CBM87" evidence="3">
    <location>
        <begin position="142"/>
        <end position="349"/>
    </location>
</feature>
<accession>A0A5Q0H2X0</accession>
<dbReference type="OrthoDB" id="53191at2"/>
<evidence type="ECO:0000256" key="1">
    <source>
        <dbReference type="SAM" id="MobiDB-lite"/>
    </source>
</evidence>
<dbReference type="Pfam" id="PF25115">
    <property type="entry name" value="Agd3_CE"/>
    <property type="match status" value="1"/>
</dbReference>
<sequence length="754" mass="80223">MGPGGQHRDLHRGHRGLAVHHRCHRLRCRDRAVRAGQRHQDHDQGGHPRHGRGGHASMRTRLPRSAPPVHAPLLAVLLLALGAITVMSPPAPSGAGPTGAGAAPPVPDPVPVAVPAKQRIPVRRAGPPTGPAARGDRVALRQLVVATGQDDFGLAAWRSVLDAIGTPYDVLVAGAEPLTADRLVGADGVGRYSAVLLTSGALLRPDADGAYTSALDDGQWQVLQDYERAYRVRQAALNTHPGTYPDDLCLRSGSEGAVSGAPVPLSLTPAGRRVFDHLRPEASVPLTNAYLYRTLVADGCGAEPLLSVEDRVAAVTSRAPDGRERLALTFSLSPGSTAELLLGHAVVRWANRGVLLGERRHWFNVDVDDWFNVTQRLRPDGTAELYRLGAGDAVAVDAQQRGLRERHPVAAGFTLNLPYNGGRFDAAAQATCAGTGGGDALSGCSKALVDRFRWINHTVNHPQMNDTPYDTSRNEITDNLRIAAAAGLPVPAAVLKTPEYSGLGVFDPAAGSSGPPTDFGLARSNQALLDAAHDVGVRYLHGNMSFEGHRPTCFNCGVHHPLRREVLVVPDWPTSIAFEATEPAEQVALYNHERGTGLTYEQVVAAEAAVALQHLLGGSVYAHTLHQGNLREYQPGRSLAFDWAEAVVAAYDALCAVPLENPDWLTLAHYVEARTAHFAELAEHRDAVWDRATGAVTYPAARDGALFVTGVETREATGADQGSPDEAEVYGSDQVSRIGLTAGEQVVLTASPRP</sequence>
<dbReference type="KEGG" id="ssyi:EKG83_24930"/>